<reference evidence="11 12" key="1">
    <citation type="journal article" date="2003" name="Nat. Genet.">
        <title>Comparative analysis of the genome sequences of Bordetella pertussis, Bordetella parapertussis and Bordetella bronchiseptica.</title>
        <authorList>
            <person name="Parkhill J."/>
            <person name="Sebaihia M."/>
            <person name="Preston A."/>
            <person name="Murphy L.D."/>
            <person name="Thomson N.R."/>
            <person name="Harris D.E."/>
            <person name="Holden M.T.G."/>
            <person name="Churcher C.M."/>
            <person name="Bentley S.D."/>
            <person name="Mungall K.L."/>
            <person name="Cerdeno-Tarraga A.-M."/>
            <person name="Temple L."/>
            <person name="James K.D."/>
            <person name="Harris B."/>
            <person name="Quail M.A."/>
            <person name="Achtman M."/>
            <person name="Atkin R."/>
            <person name="Baker S."/>
            <person name="Basham D."/>
            <person name="Bason N."/>
            <person name="Cherevach I."/>
            <person name="Chillingworth T."/>
            <person name="Collins M."/>
            <person name="Cronin A."/>
            <person name="Davis P."/>
            <person name="Doggett J."/>
            <person name="Feltwell T."/>
            <person name="Goble A."/>
            <person name="Hamlin N."/>
            <person name="Hauser H."/>
            <person name="Holroyd S."/>
            <person name="Jagels K."/>
            <person name="Leather S."/>
            <person name="Moule S."/>
            <person name="Norberczak H."/>
            <person name="O'Neil S."/>
            <person name="Ormond D."/>
            <person name="Price C."/>
            <person name="Rabbinowitsch E."/>
            <person name="Rutter S."/>
            <person name="Sanders M."/>
            <person name="Saunders D."/>
            <person name="Seeger K."/>
            <person name="Sharp S."/>
            <person name="Simmonds M."/>
            <person name="Skelton J."/>
            <person name="Squares R."/>
            <person name="Squares S."/>
            <person name="Stevens K."/>
            <person name="Unwin L."/>
            <person name="Whitehead S."/>
            <person name="Barrell B.G."/>
            <person name="Maskell D.J."/>
        </authorList>
    </citation>
    <scope>NUCLEOTIDE SEQUENCE [LARGE SCALE GENOMIC DNA]</scope>
    <source>
        <strain evidence="11 12">ATCC BAA-588 / NCTC 13252 / RB50</strain>
    </source>
</reference>
<keyword evidence="8 10" id="KW-0472">Membrane</keyword>
<dbReference type="GO" id="GO:0005304">
    <property type="term" value="F:L-valine transmembrane transporter activity"/>
    <property type="evidence" value="ECO:0007669"/>
    <property type="project" value="TreeGrafter"/>
</dbReference>
<evidence type="ECO:0000256" key="10">
    <source>
        <dbReference type="SAM" id="Phobius"/>
    </source>
</evidence>
<evidence type="ECO:0000313" key="12">
    <source>
        <dbReference type="Proteomes" id="UP000001027"/>
    </source>
</evidence>
<feature type="transmembrane region" description="Helical" evidence="10">
    <location>
        <begin position="191"/>
        <end position="210"/>
    </location>
</feature>
<keyword evidence="2" id="KW-0813">Transport</keyword>
<dbReference type="PANTHER" id="PTHR11795:SF371">
    <property type="entry name" value="HIGH-AFFINITY BRANCHED-CHAIN AMINO ACID TRANSPORT SYSTEM PERMEASE PROTEIN LIVH"/>
    <property type="match status" value="1"/>
</dbReference>
<dbReference type="PANTHER" id="PTHR11795">
    <property type="entry name" value="BRANCHED-CHAIN AMINO ACID TRANSPORT SYSTEM PERMEASE PROTEIN LIVH"/>
    <property type="match status" value="1"/>
</dbReference>
<dbReference type="GO" id="GO:1903806">
    <property type="term" value="P:L-isoleucine import across plasma membrane"/>
    <property type="evidence" value="ECO:0007669"/>
    <property type="project" value="TreeGrafter"/>
</dbReference>
<evidence type="ECO:0000256" key="5">
    <source>
        <dbReference type="ARBA" id="ARBA00022692"/>
    </source>
</evidence>
<keyword evidence="4" id="KW-0997">Cell inner membrane</keyword>
<evidence type="ECO:0000256" key="3">
    <source>
        <dbReference type="ARBA" id="ARBA00022475"/>
    </source>
</evidence>
<dbReference type="eggNOG" id="COG0559">
    <property type="taxonomic scope" value="Bacteria"/>
</dbReference>
<evidence type="ECO:0000256" key="7">
    <source>
        <dbReference type="ARBA" id="ARBA00022989"/>
    </source>
</evidence>
<dbReference type="InterPro" id="IPR052157">
    <property type="entry name" value="BCAA_transport_permease"/>
</dbReference>
<evidence type="ECO:0000256" key="9">
    <source>
        <dbReference type="ARBA" id="ARBA00037998"/>
    </source>
</evidence>
<dbReference type="GO" id="GO:0015190">
    <property type="term" value="F:L-leucine transmembrane transporter activity"/>
    <property type="evidence" value="ECO:0007669"/>
    <property type="project" value="TreeGrafter"/>
</dbReference>
<feature type="transmembrane region" description="Helical" evidence="10">
    <location>
        <begin position="6"/>
        <end position="32"/>
    </location>
</feature>
<dbReference type="GO" id="GO:0015188">
    <property type="term" value="F:L-isoleucine transmembrane transporter activity"/>
    <property type="evidence" value="ECO:0007669"/>
    <property type="project" value="TreeGrafter"/>
</dbReference>
<dbReference type="GO" id="GO:0042941">
    <property type="term" value="P:D-alanine transmembrane transport"/>
    <property type="evidence" value="ECO:0007669"/>
    <property type="project" value="TreeGrafter"/>
</dbReference>
<keyword evidence="5 10" id="KW-0812">Transmembrane</keyword>
<proteinExistence type="inferred from homology"/>
<gene>
    <name evidence="11" type="ordered locus">BB1504</name>
</gene>
<sequence>MDTVLFANAIINGVIVGLLLALPALAITLVFGIARFPNAAAGDYMTFGAYATVAAQAFMGASLVGSAIVATLATGLLSLFFYFWVFRKLAQRSLVARLIASIGIAFAVRAAITFFAGHGQYTIQAPLQRAWNFGGIRILPLDVYILLAALLALAFMFGLLYLSPTGRRMRAVSDNPQLAAVGGIGVRKVMVILWGIVGVFSGLGGVLLGIKATVLPELGWELLLPMFAAVILGGVGSPVGAVLGMIVFGIAQEAATLYIGSAYKIVIAFLVLLVVLLFRPQGIMGRVQAVR</sequence>
<dbReference type="GO" id="GO:0015192">
    <property type="term" value="F:L-phenylalanine transmembrane transporter activity"/>
    <property type="evidence" value="ECO:0007669"/>
    <property type="project" value="TreeGrafter"/>
</dbReference>
<feature type="transmembrane region" description="Helical" evidence="10">
    <location>
        <begin position="143"/>
        <end position="162"/>
    </location>
</feature>
<dbReference type="KEGG" id="bbr:BB1504"/>
<accession>A0A0H3LL05</accession>
<feature type="transmembrane region" description="Helical" evidence="10">
    <location>
        <begin position="67"/>
        <end position="86"/>
    </location>
</feature>
<dbReference type="EMBL" id="BX640441">
    <property type="protein sequence ID" value="CAE32001.1"/>
    <property type="molecule type" value="Genomic_DNA"/>
</dbReference>
<comment type="subcellular location">
    <subcellularLocation>
        <location evidence="1">Cell membrane</location>
        <topology evidence="1">Multi-pass membrane protein</topology>
    </subcellularLocation>
</comment>
<dbReference type="RefSeq" id="WP_010926175.1">
    <property type="nucleotide sequence ID" value="NC_002927.3"/>
</dbReference>
<dbReference type="Proteomes" id="UP000001027">
    <property type="component" value="Chromosome"/>
</dbReference>
<dbReference type="CDD" id="cd06582">
    <property type="entry name" value="TM_PBP1_LivH_like"/>
    <property type="match status" value="1"/>
</dbReference>
<dbReference type="GO" id="GO:0005886">
    <property type="term" value="C:plasma membrane"/>
    <property type="evidence" value="ECO:0007669"/>
    <property type="project" value="UniProtKB-SubCell"/>
</dbReference>
<comment type="similarity">
    <text evidence="9">Belongs to the binding-protein-dependent transport system permease family. LivHM subfamily.</text>
</comment>
<dbReference type="Pfam" id="PF02653">
    <property type="entry name" value="BPD_transp_2"/>
    <property type="match status" value="1"/>
</dbReference>
<evidence type="ECO:0000256" key="4">
    <source>
        <dbReference type="ARBA" id="ARBA00022519"/>
    </source>
</evidence>
<feature type="transmembrane region" description="Helical" evidence="10">
    <location>
        <begin position="98"/>
        <end position="123"/>
    </location>
</feature>
<dbReference type="HOGENOM" id="CLU_039929_1_0_4"/>
<dbReference type="AlphaFoldDB" id="A0A0H3LL05"/>
<dbReference type="InterPro" id="IPR001851">
    <property type="entry name" value="ABC_transp_permease"/>
</dbReference>
<dbReference type="GO" id="GO:0015808">
    <property type="term" value="P:L-alanine transport"/>
    <property type="evidence" value="ECO:0007669"/>
    <property type="project" value="TreeGrafter"/>
</dbReference>
<evidence type="ECO:0000256" key="6">
    <source>
        <dbReference type="ARBA" id="ARBA00022970"/>
    </source>
</evidence>
<keyword evidence="6" id="KW-0029">Amino-acid transport</keyword>
<keyword evidence="3" id="KW-1003">Cell membrane</keyword>
<feature type="transmembrane region" description="Helical" evidence="10">
    <location>
        <begin position="222"/>
        <end position="248"/>
    </location>
</feature>
<protein>
    <submittedName>
        <fullName evidence="11">ABC transport system, permease protein</fullName>
    </submittedName>
</protein>
<feature type="transmembrane region" description="Helical" evidence="10">
    <location>
        <begin position="255"/>
        <end position="278"/>
    </location>
</feature>
<name>A0A0H3LL05_BORBR</name>
<keyword evidence="7 10" id="KW-1133">Transmembrane helix</keyword>
<evidence type="ECO:0000256" key="1">
    <source>
        <dbReference type="ARBA" id="ARBA00004651"/>
    </source>
</evidence>
<evidence type="ECO:0000256" key="2">
    <source>
        <dbReference type="ARBA" id="ARBA00022448"/>
    </source>
</evidence>
<organism evidence="11 12">
    <name type="scientific">Bordetella bronchiseptica (strain ATCC BAA-588 / NCTC 13252 / RB50)</name>
    <name type="common">Alcaligenes bronchisepticus</name>
    <dbReference type="NCBI Taxonomy" id="257310"/>
    <lineage>
        <taxon>Bacteria</taxon>
        <taxon>Pseudomonadati</taxon>
        <taxon>Pseudomonadota</taxon>
        <taxon>Betaproteobacteria</taxon>
        <taxon>Burkholderiales</taxon>
        <taxon>Alcaligenaceae</taxon>
        <taxon>Bordetella</taxon>
    </lineage>
</organism>
<evidence type="ECO:0000256" key="8">
    <source>
        <dbReference type="ARBA" id="ARBA00023136"/>
    </source>
</evidence>
<evidence type="ECO:0000313" key="11">
    <source>
        <dbReference type="EMBL" id="CAE32001.1"/>
    </source>
</evidence>